<dbReference type="SUPFAM" id="SSF81338">
    <property type="entry name" value="Aquaporin-like"/>
    <property type="match status" value="1"/>
</dbReference>
<keyword evidence="3 6" id="KW-0812">Transmembrane</keyword>
<proteinExistence type="inferred from homology"/>
<evidence type="ECO:0000256" key="3">
    <source>
        <dbReference type="ARBA" id="ARBA00022692"/>
    </source>
</evidence>
<dbReference type="PANTHER" id="PTHR19139">
    <property type="entry name" value="AQUAPORIN TRANSPORTER"/>
    <property type="match status" value="1"/>
</dbReference>
<sequence length="220" mass="23349">MKTLCNCKSRDVISEFLGTFILVMIGVGSISVNEISEVIGNFGIALSFGLAVYFCIHLFSASSGAHLNPVVSLIFYLIGACSFRATMNYIVAQLLGAAAAALCLKAVFGHSLLAGVTRVHMGVSLYNAFFIEGVMTFILIMSILTTRNPAIISIAVFLDAFIGGPLTGASMNPARSFGPALAMGYWDNQWLYWAAPLSGGLAAVACCQLFMPQLKSPSPE</sequence>
<accession>A0A2R4NCU5</accession>
<evidence type="ECO:0000313" key="7">
    <source>
        <dbReference type="EMBL" id="AVX33961.1"/>
    </source>
</evidence>
<evidence type="ECO:0000256" key="2">
    <source>
        <dbReference type="ARBA" id="ARBA00006175"/>
    </source>
</evidence>
<geneLocation type="plasmid" evidence="7">
    <name>p160070-catA</name>
</geneLocation>
<dbReference type="EMBL" id="MG288676">
    <property type="protein sequence ID" value="AVX33961.1"/>
    <property type="molecule type" value="Genomic_DNA"/>
</dbReference>
<accession>A0A4V0HMI0</accession>
<dbReference type="InterPro" id="IPR034294">
    <property type="entry name" value="Aquaporin_transptr"/>
</dbReference>
<evidence type="ECO:0000256" key="4">
    <source>
        <dbReference type="ARBA" id="ARBA00022989"/>
    </source>
</evidence>
<comment type="subcellular location">
    <subcellularLocation>
        <location evidence="1">Membrane</location>
        <topology evidence="1">Multi-pass membrane protein</topology>
    </subcellularLocation>
</comment>
<dbReference type="PRINTS" id="PR00783">
    <property type="entry name" value="MINTRINSICP"/>
</dbReference>
<dbReference type="GO" id="GO:0015250">
    <property type="term" value="F:water channel activity"/>
    <property type="evidence" value="ECO:0007669"/>
    <property type="project" value="TreeGrafter"/>
</dbReference>
<dbReference type="AlphaFoldDB" id="A0A2R4NCU5"/>
<evidence type="ECO:0000256" key="6">
    <source>
        <dbReference type="RuleBase" id="RU000477"/>
    </source>
</evidence>
<evidence type="ECO:0000256" key="1">
    <source>
        <dbReference type="ARBA" id="ARBA00004141"/>
    </source>
</evidence>
<comment type="similarity">
    <text evidence="2 6">Belongs to the MIP/aquaporin (TC 1.A.8) family.</text>
</comment>
<dbReference type="GO" id="GO:0005886">
    <property type="term" value="C:plasma membrane"/>
    <property type="evidence" value="ECO:0007669"/>
    <property type="project" value="TreeGrafter"/>
</dbReference>
<reference evidence="7" key="1">
    <citation type="submission" date="2017-10" db="EMBL/GenBank/DDBJ databases">
        <title>Klebsiella pneumoniae strain F160070 plasmid p160070-catA, complete sequence.</title>
        <authorList>
            <person name="Zhang D."/>
            <person name="Zhao Y."/>
            <person name="An H."/>
            <person name="Feng J."/>
            <person name="Zhan Z."/>
            <person name="Yin Z."/>
            <person name="Zhou D."/>
        </authorList>
    </citation>
    <scope>NUCLEOTIDE SEQUENCE</scope>
    <source>
        <strain evidence="7">F160070</strain>
        <plasmid evidence="7">p160070-catA</plasmid>
    </source>
</reference>
<keyword evidence="7" id="KW-0614">Plasmid</keyword>
<dbReference type="RefSeq" id="WP_071996125.1">
    <property type="nucleotide sequence ID" value="NZ_AP023340.1"/>
</dbReference>
<keyword evidence="5" id="KW-0472">Membrane</keyword>
<dbReference type="Pfam" id="PF00230">
    <property type="entry name" value="MIP"/>
    <property type="match status" value="1"/>
</dbReference>
<protein>
    <submittedName>
        <fullName evidence="7">Aquaporin Z</fullName>
    </submittedName>
</protein>
<dbReference type="PANTHER" id="PTHR19139:SF199">
    <property type="entry name" value="MIP17260P"/>
    <property type="match status" value="1"/>
</dbReference>
<dbReference type="Gene3D" id="1.20.1080.10">
    <property type="entry name" value="Glycerol uptake facilitator protein"/>
    <property type="match status" value="1"/>
</dbReference>
<keyword evidence="6" id="KW-0813">Transport</keyword>
<evidence type="ECO:0000256" key="5">
    <source>
        <dbReference type="ARBA" id="ARBA00023136"/>
    </source>
</evidence>
<dbReference type="InterPro" id="IPR000425">
    <property type="entry name" value="MIP"/>
</dbReference>
<keyword evidence="4" id="KW-1133">Transmembrane helix</keyword>
<name>A0A2R4NCU5_KLEPN</name>
<organism evidence="7">
    <name type="scientific">Klebsiella pneumoniae</name>
    <dbReference type="NCBI Taxonomy" id="573"/>
    <lineage>
        <taxon>Bacteria</taxon>
        <taxon>Pseudomonadati</taxon>
        <taxon>Pseudomonadota</taxon>
        <taxon>Gammaproteobacteria</taxon>
        <taxon>Enterobacterales</taxon>
        <taxon>Enterobacteriaceae</taxon>
        <taxon>Klebsiella/Raoultella group</taxon>
        <taxon>Klebsiella</taxon>
        <taxon>Klebsiella pneumoniae complex</taxon>
    </lineage>
</organism>
<dbReference type="InterPro" id="IPR023271">
    <property type="entry name" value="Aquaporin-like"/>
</dbReference>